<dbReference type="Proteomes" id="UP000585474">
    <property type="component" value="Unassembled WGS sequence"/>
</dbReference>
<organism evidence="4 5">
    <name type="scientific">Actinidia rufa</name>
    <dbReference type="NCBI Taxonomy" id="165716"/>
    <lineage>
        <taxon>Eukaryota</taxon>
        <taxon>Viridiplantae</taxon>
        <taxon>Streptophyta</taxon>
        <taxon>Embryophyta</taxon>
        <taxon>Tracheophyta</taxon>
        <taxon>Spermatophyta</taxon>
        <taxon>Magnoliopsida</taxon>
        <taxon>eudicotyledons</taxon>
        <taxon>Gunneridae</taxon>
        <taxon>Pentapetalae</taxon>
        <taxon>asterids</taxon>
        <taxon>Ericales</taxon>
        <taxon>Actinidiaceae</taxon>
        <taxon>Actinidia</taxon>
    </lineage>
</organism>
<protein>
    <recommendedName>
        <fullName evidence="3">Transposase (putative) gypsy type domain-containing protein</fullName>
    </recommendedName>
</protein>
<feature type="compositionally biased region" description="Polar residues" evidence="1">
    <location>
        <begin position="1"/>
        <end position="15"/>
    </location>
</feature>
<reference evidence="4 5" key="1">
    <citation type="submission" date="2019-07" db="EMBL/GenBank/DDBJ databases">
        <title>De Novo Assembly of kiwifruit Actinidia rufa.</title>
        <authorList>
            <person name="Sugita-Konishi S."/>
            <person name="Sato K."/>
            <person name="Mori E."/>
            <person name="Abe Y."/>
            <person name="Kisaki G."/>
            <person name="Hamano K."/>
            <person name="Suezawa K."/>
            <person name="Otani M."/>
            <person name="Fukuda T."/>
            <person name="Manabe T."/>
            <person name="Gomi K."/>
            <person name="Tabuchi M."/>
            <person name="Akimitsu K."/>
            <person name="Kataoka I."/>
        </authorList>
    </citation>
    <scope>NUCLEOTIDE SEQUENCE [LARGE SCALE GENOMIC DNA]</scope>
    <source>
        <strain evidence="5">cv. Fuchu</strain>
    </source>
</reference>
<dbReference type="Pfam" id="PF04195">
    <property type="entry name" value="Transposase_28"/>
    <property type="match status" value="1"/>
</dbReference>
<evidence type="ECO:0000256" key="1">
    <source>
        <dbReference type="SAM" id="MobiDB-lite"/>
    </source>
</evidence>
<name>A0A7J0FDC4_9ERIC</name>
<accession>A0A7J0FDC4</accession>
<evidence type="ECO:0000256" key="2">
    <source>
        <dbReference type="SAM" id="Phobius"/>
    </source>
</evidence>
<keyword evidence="2" id="KW-0472">Membrane</keyword>
<comment type="caution">
    <text evidence="4">The sequence shown here is derived from an EMBL/GenBank/DDBJ whole genome shotgun (WGS) entry which is preliminary data.</text>
</comment>
<evidence type="ECO:0000259" key="3">
    <source>
        <dbReference type="Pfam" id="PF04195"/>
    </source>
</evidence>
<feature type="domain" description="Transposase (putative) gypsy type" evidence="3">
    <location>
        <begin position="76"/>
        <end position="139"/>
    </location>
</feature>
<feature type="transmembrane region" description="Helical" evidence="2">
    <location>
        <begin position="397"/>
        <end position="421"/>
    </location>
</feature>
<dbReference type="OrthoDB" id="687305at2759"/>
<evidence type="ECO:0000313" key="4">
    <source>
        <dbReference type="EMBL" id="GFY96681.1"/>
    </source>
</evidence>
<feature type="transmembrane region" description="Helical" evidence="2">
    <location>
        <begin position="356"/>
        <end position="377"/>
    </location>
</feature>
<dbReference type="EMBL" id="BJWL01000011">
    <property type="protein sequence ID" value="GFY96681.1"/>
    <property type="molecule type" value="Genomic_DNA"/>
</dbReference>
<dbReference type="AlphaFoldDB" id="A0A7J0FDC4"/>
<keyword evidence="2" id="KW-1133">Transmembrane helix</keyword>
<dbReference type="InterPro" id="IPR007321">
    <property type="entry name" value="Transposase_28"/>
</dbReference>
<keyword evidence="5" id="KW-1185">Reference proteome</keyword>
<feature type="region of interest" description="Disordered" evidence="1">
    <location>
        <begin position="1"/>
        <end position="32"/>
    </location>
</feature>
<sequence>MADESNPQTSFSEGSPQEKLPEVDVPSSPTTELNTITQGDLDRLWETCSFPMGVQTRIPGKGKTVLSASSGEVAFYEAAFPAGLRFLVHPTIKRILNFYGICPAQLSPNAWRNIISVLVIWHFHRRHLSLNEFRCLYTLLKDDWEFHSTIPREERVVRVPRSWGAPGKQCNKVSVLSPTEEERFRQVFEKIGGGHFKIRMILTSRTFYKYFAPGRVEVSSNDDGATEGDIKGEAEGGIREEAAALRVMQFSSDRNMAIWVVWVYEDRSNLFEGLAVFGIPGVYQVLRVMPVVSMKLTILFLFLLPGSVLIFPGQLTNSLCLISVSTWAMGVLRGDRINLGHLLSGSFLLGSSFSRLLRLASASSYAAIYLSALFWRAERVSSTFLDKESNNGPGRSPSIIAMITTLSLGWKAFFCLILQLMKLATKSRLRSPNESIIPGDNFLNHDLADSFKVICLPELGGQFESGGHFGPQYLLCERQFSFVLPGGRAWQSALLSPFLDRCYDSGNGLLSDESDEMSQHQEWEQLEVVDWPWRGAVSSGRYFHSSVSFVRPYRGSHGVGPPDPELG</sequence>
<feature type="transmembrane region" description="Helical" evidence="2">
    <location>
        <begin position="292"/>
        <end position="310"/>
    </location>
</feature>
<keyword evidence="2" id="KW-0812">Transmembrane</keyword>
<gene>
    <name evidence="4" type="ORF">Acr_11g0009870</name>
</gene>
<proteinExistence type="predicted"/>
<evidence type="ECO:0000313" key="5">
    <source>
        <dbReference type="Proteomes" id="UP000585474"/>
    </source>
</evidence>